<proteinExistence type="predicted"/>
<sequence>MKRPKKKFGSENYASIKKPEVNLIPIKVISELVSLDSEPISKNSFLIGTQDYKMPYNPKLKSIKDIPKVFRNKTKKNHRF</sequence>
<protein>
    <submittedName>
        <fullName evidence="1">Uncharacterized protein</fullName>
    </submittedName>
</protein>
<organism evidence="1 2">
    <name type="scientific">Leptospira interrogans serovar Icterohaemorrhagiae str. Verdun HP</name>
    <dbReference type="NCBI Taxonomy" id="1049910"/>
    <lineage>
        <taxon>Bacteria</taxon>
        <taxon>Pseudomonadati</taxon>
        <taxon>Spirochaetota</taxon>
        <taxon>Spirochaetia</taxon>
        <taxon>Leptospirales</taxon>
        <taxon>Leptospiraceae</taxon>
        <taxon>Leptospira</taxon>
    </lineage>
</organism>
<accession>M6RY36</accession>
<evidence type="ECO:0000313" key="1">
    <source>
        <dbReference type="EMBL" id="EMO05708.1"/>
    </source>
</evidence>
<gene>
    <name evidence="1" type="ORF">LEP1GSC116_3909</name>
</gene>
<dbReference type="AlphaFoldDB" id="M6RY36"/>
<name>M6RY36_LEPIR</name>
<dbReference type="EMBL" id="AHNZ02000387">
    <property type="protein sequence ID" value="EMO05708.1"/>
    <property type="molecule type" value="Genomic_DNA"/>
</dbReference>
<evidence type="ECO:0000313" key="2">
    <source>
        <dbReference type="Proteomes" id="UP000012092"/>
    </source>
</evidence>
<dbReference type="Proteomes" id="UP000012092">
    <property type="component" value="Unassembled WGS sequence"/>
</dbReference>
<comment type="caution">
    <text evidence="1">The sequence shown here is derived from an EMBL/GenBank/DDBJ whole genome shotgun (WGS) entry which is preliminary data.</text>
</comment>
<reference evidence="1 2" key="1">
    <citation type="submission" date="2013-01" db="EMBL/GenBank/DDBJ databases">
        <authorList>
            <person name="Harkins D.M."/>
            <person name="Durkin A.S."/>
            <person name="Brinkac L.M."/>
            <person name="Haft D.H."/>
            <person name="Selengut J.D."/>
            <person name="Sanka R."/>
            <person name="DePew J."/>
            <person name="Purushe J."/>
            <person name="Picardeau M."/>
            <person name="Werts C."/>
            <person name="Goarant C."/>
            <person name="Vinetz J.M."/>
            <person name="Sutton G.G."/>
            <person name="Nierman W.C."/>
            <person name="Fouts D.E."/>
        </authorList>
    </citation>
    <scope>NUCLEOTIDE SEQUENCE [LARGE SCALE GENOMIC DNA]</scope>
    <source>
        <strain evidence="1 2">Verdun HP</strain>
    </source>
</reference>